<evidence type="ECO:0000256" key="3">
    <source>
        <dbReference type="ARBA" id="ARBA00022777"/>
    </source>
</evidence>
<sequence length="527" mass="62088">MKQFSLDILQILASNVDTYISRSDIENKLERVSKRAILNELKLLLTQKRVKIVGQSSQIAYKISNAYYEEYPELLYIYQNQILVGYLGFDYQTYYFTYDTNYLISGKYIAKFQMLFSLETFVQESCFVDFEECLPEGIDRKILIDKIGNATEFFLLAHNDYSKNDLIFSSKPLTFAEKLKPQSYLVNKEKILGKNKFPNILKYTVDIDDVSLFPSLHMDETEELKHVRTMSLSGYQHKLQVVVDGDTIRTPKNGEDANFFIKPYDPIKAYENSEYYFPHIAINEHLHMSFAKNELGFDVPMSGIFKRTSDREYHYFIKYFDRIGSYKFQRKEFSTFMGLNSDNKYKTSSEKLFETAAKVFPRQSDRLRMLEYYFYSFVIRHEDMHTKNISAIYDNDKIFIAPLYDIASTGFYNGIINFESHLTINGKQTNIRYNDFLKLTSKAKVDKNDFKISATKMLKAYIQKMPTYIKKISKLENIDFFIKEKPNAQDKKIKIKSQSTLDIVMMEHYKNRCETLKQNGWFEKLGI</sequence>
<accession>A0A4U2Z8J3</accession>
<reference evidence="5 6" key="1">
    <citation type="submission" date="2019-04" db="EMBL/GenBank/DDBJ databases">
        <title>Sulfurimonas crateris sp. nov. a facultative anaerobic sulfur-oxidizing chemolithautotrophic bacterium isolated from a terrestrial mud vulcano.</title>
        <authorList>
            <person name="Ratnikova N.M."/>
            <person name="Slobodkin A.I."/>
            <person name="Merkel A.Y."/>
            <person name="Novikov A."/>
            <person name="Bonch-Osmolovskaya E.A."/>
            <person name="Slobodkina G.B."/>
        </authorList>
    </citation>
    <scope>NUCLEOTIDE SEQUENCE [LARGE SCALE GENOMIC DNA]</scope>
    <source>
        <strain evidence="5 6">SN118</strain>
    </source>
</reference>
<proteinExistence type="inferred from homology"/>
<evidence type="ECO:0000256" key="1">
    <source>
        <dbReference type="ARBA" id="ARBA00010164"/>
    </source>
</evidence>
<evidence type="ECO:0000259" key="4">
    <source>
        <dbReference type="Pfam" id="PF07804"/>
    </source>
</evidence>
<dbReference type="Proteomes" id="UP000309561">
    <property type="component" value="Unassembled WGS sequence"/>
</dbReference>
<keyword evidence="2" id="KW-0808">Transferase</keyword>
<dbReference type="PANTHER" id="PTHR37419">
    <property type="entry name" value="SERINE/THREONINE-PROTEIN KINASE TOXIN HIPA"/>
    <property type="match status" value="1"/>
</dbReference>
<gene>
    <name evidence="5" type="ORF">FCU45_03725</name>
</gene>
<dbReference type="GO" id="GO:0005829">
    <property type="term" value="C:cytosol"/>
    <property type="evidence" value="ECO:0007669"/>
    <property type="project" value="TreeGrafter"/>
</dbReference>
<evidence type="ECO:0000256" key="2">
    <source>
        <dbReference type="ARBA" id="ARBA00022679"/>
    </source>
</evidence>
<evidence type="ECO:0000313" key="5">
    <source>
        <dbReference type="EMBL" id="TKI70404.1"/>
    </source>
</evidence>
<keyword evidence="6" id="KW-1185">Reference proteome</keyword>
<dbReference type="AlphaFoldDB" id="A0A4U2Z8J3"/>
<dbReference type="RefSeq" id="WP_137012414.1">
    <property type="nucleotide sequence ID" value="NZ_SZPX01000002.1"/>
</dbReference>
<name>A0A4U2Z8J3_9BACT</name>
<dbReference type="InterPro" id="IPR052028">
    <property type="entry name" value="HipA_Ser/Thr_kinase"/>
</dbReference>
<organism evidence="5 6">
    <name type="scientific">Sulfurimonas crateris</name>
    <dbReference type="NCBI Taxonomy" id="2574727"/>
    <lineage>
        <taxon>Bacteria</taxon>
        <taxon>Pseudomonadati</taxon>
        <taxon>Campylobacterota</taxon>
        <taxon>Epsilonproteobacteria</taxon>
        <taxon>Campylobacterales</taxon>
        <taxon>Sulfurimonadaceae</taxon>
        <taxon>Sulfurimonas</taxon>
    </lineage>
</organism>
<dbReference type="GO" id="GO:0004674">
    <property type="term" value="F:protein serine/threonine kinase activity"/>
    <property type="evidence" value="ECO:0007669"/>
    <property type="project" value="TreeGrafter"/>
</dbReference>
<protein>
    <submittedName>
        <fullName evidence="5">Type II toxin-antitoxin system HipA family toxin</fullName>
    </submittedName>
</protein>
<comment type="caution">
    <text evidence="5">The sequence shown here is derived from an EMBL/GenBank/DDBJ whole genome shotgun (WGS) entry which is preliminary data.</text>
</comment>
<dbReference type="PANTHER" id="PTHR37419:SF1">
    <property type="entry name" value="SERINE_THREONINE-PROTEIN KINASE TOXIN HIPA"/>
    <property type="match status" value="1"/>
</dbReference>
<keyword evidence="3" id="KW-0418">Kinase</keyword>
<dbReference type="InterPro" id="IPR012893">
    <property type="entry name" value="HipA-like_C"/>
</dbReference>
<dbReference type="EMBL" id="SZPX01000002">
    <property type="protein sequence ID" value="TKI70404.1"/>
    <property type="molecule type" value="Genomic_DNA"/>
</dbReference>
<evidence type="ECO:0000313" key="6">
    <source>
        <dbReference type="Proteomes" id="UP000309561"/>
    </source>
</evidence>
<comment type="similarity">
    <text evidence="1">Belongs to the HipA Ser/Thr kinase family.</text>
</comment>
<feature type="domain" description="HipA-like C-terminal" evidence="4">
    <location>
        <begin position="230"/>
        <end position="460"/>
    </location>
</feature>
<dbReference type="Pfam" id="PF07804">
    <property type="entry name" value="HipA_C"/>
    <property type="match status" value="1"/>
</dbReference>
<dbReference type="OrthoDB" id="5349121at2"/>